<dbReference type="Proteomes" id="UP000325577">
    <property type="component" value="Linkage Group LG14"/>
</dbReference>
<dbReference type="Gene3D" id="1.10.10.60">
    <property type="entry name" value="Homeodomain-like"/>
    <property type="match status" value="1"/>
</dbReference>
<keyword evidence="1" id="KW-0805">Transcription regulation</keyword>
<dbReference type="PANTHER" id="PTHR31314">
    <property type="entry name" value="MYB FAMILY TRANSCRIPTION FACTOR PHL7-LIKE"/>
    <property type="match status" value="1"/>
</dbReference>
<keyword evidence="2" id="KW-0804">Transcription</keyword>
<keyword evidence="6" id="KW-1185">Reference proteome</keyword>
<dbReference type="GO" id="GO:0003677">
    <property type="term" value="F:DNA binding"/>
    <property type="evidence" value="ECO:0007669"/>
    <property type="project" value="InterPro"/>
</dbReference>
<feature type="region of interest" description="Disordered" evidence="4">
    <location>
        <begin position="1"/>
        <end position="62"/>
    </location>
</feature>
<evidence type="ECO:0000256" key="1">
    <source>
        <dbReference type="ARBA" id="ARBA00023015"/>
    </source>
</evidence>
<dbReference type="OrthoDB" id="551907at2759"/>
<evidence type="ECO:0000313" key="6">
    <source>
        <dbReference type="Proteomes" id="UP000325577"/>
    </source>
</evidence>
<dbReference type="NCBIfam" id="TIGR01557">
    <property type="entry name" value="myb_SHAQKYF"/>
    <property type="match status" value="1"/>
</dbReference>
<evidence type="ECO:0000256" key="2">
    <source>
        <dbReference type="ARBA" id="ARBA00023163"/>
    </source>
</evidence>
<evidence type="ECO:0000256" key="3">
    <source>
        <dbReference type="ARBA" id="ARBA00023242"/>
    </source>
</evidence>
<evidence type="ECO:0000256" key="4">
    <source>
        <dbReference type="SAM" id="MobiDB-lite"/>
    </source>
</evidence>
<dbReference type="InterPro" id="IPR009057">
    <property type="entry name" value="Homeodomain-like_sf"/>
</dbReference>
<evidence type="ECO:0008006" key="7">
    <source>
        <dbReference type="Google" id="ProtNLM"/>
    </source>
</evidence>
<sequence>MKEISDSSEDSKSSPGNKNVDDPDGEEDENDRIRKPKNGASSSNSTVEENEKKAAAGSVRQYIRSKNPRLRWTPDLHLRFVHCDSKTRRTRHAGATPKLVLNSMNIKGLNIAHVKSHLQMYRSKKIDNPNHVIPSEQGLVTNGGDHHIYNFSQLPMLQGFNQRSHSSLRCSDALWSRHYNLFQGPCMGEASCNRTRHGLYGTSATETIFGSNNGHSLCGDFHMVNSSLSGQTTRRSIERVKDMRLLENIQGSWQTQIRRTSSMEPNLVSQLQDRNWQLTMEEQSTLKRKVSDSDCNNIDLNLSLKIKPKNDGFDQKGLEDAEVDSSLSLSLFSSSTSKFSWLEESEGGRKHGRMTSTRNFAMI</sequence>
<name>A0A5J5BCC5_9ASTE</name>
<evidence type="ECO:0000313" key="5">
    <source>
        <dbReference type="EMBL" id="KAA8539552.1"/>
    </source>
</evidence>
<dbReference type="InterPro" id="IPR046955">
    <property type="entry name" value="PHR1-like"/>
</dbReference>
<dbReference type="AlphaFoldDB" id="A0A5J5BCC5"/>
<dbReference type="GO" id="GO:0003700">
    <property type="term" value="F:DNA-binding transcription factor activity"/>
    <property type="evidence" value="ECO:0007669"/>
    <property type="project" value="InterPro"/>
</dbReference>
<dbReference type="SUPFAM" id="SSF46689">
    <property type="entry name" value="Homeodomain-like"/>
    <property type="match status" value="1"/>
</dbReference>
<accession>A0A5J5BCC5</accession>
<reference evidence="5 6" key="1">
    <citation type="submission" date="2019-09" db="EMBL/GenBank/DDBJ databases">
        <title>A chromosome-level genome assembly of the Chinese tupelo Nyssa sinensis.</title>
        <authorList>
            <person name="Yang X."/>
            <person name="Kang M."/>
            <person name="Yang Y."/>
            <person name="Xiong H."/>
            <person name="Wang M."/>
            <person name="Zhang Z."/>
            <person name="Wang Z."/>
            <person name="Wu H."/>
            <person name="Ma T."/>
            <person name="Liu J."/>
            <person name="Xi Z."/>
        </authorList>
    </citation>
    <scope>NUCLEOTIDE SEQUENCE [LARGE SCALE GENOMIC DNA]</scope>
    <source>
        <strain evidence="5">J267</strain>
        <tissue evidence="5">Leaf</tissue>
    </source>
</reference>
<proteinExistence type="predicted"/>
<protein>
    <recommendedName>
        <fullName evidence="7">HTH myb-type domain-containing protein</fullName>
    </recommendedName>
</protein>
<keyword evidence="3" id="KW-0539">Nucleus</keyword>
<dbReference type="InterPro" id="IPR006447">
    <property type="entry name" value="Myb_dom_plants"/>
</dbReference>
<gene>
    <name evidence="5" type="ORF">F0562_026244</name>
</gene>
<organism evidence="5 6">
    <name type="scientific">Nyssa sinensis</name>
    <dbReference type="NCBI Taxonomy" id="561372"/>
    <lineage>
        <taxon>Eukaryota</taxon>
        <taxon>Viridiplantae</taxon>
        <taxon>Streptophyta</taxon>
        <taxon>Embryophyta</taxon>
        <taxon>Tracheophyta</taxon>
        <taxon>Spermatophyta</taxon>
        <taxon>Magnoliopsida</taxon>
        <taxon>eudicotyledons</taxon>
        <taxon>Gunneridae</taxon>
        <taxon>Pentapetalae</taxon>
        <taxon>asterids</taxon>
        <taxon>Cornales</taxon>
        <taxon>Nyssaceae</taxon>
        <taxon>Nyssa</taxon>
    </lineage>
</organism>
<dbReference type="PANTHER" id="PTHR31314:SF164">
    <property type="entry name" value="HTH MYB-TYPE DOMAIN-CONTAINING PROTEIN"/>
    <property type="match status" value="1"/>
</dbReference>
<feature type="compositionally biased region" description="Basic and acidic residues" evidence="4">
    <location>
        <begin position="1"/>
        <end position="12"/>
    </location>
</feature>
<dbReference type="EMBL" id="CM018037">
    <property type="protein sequence ID" value="KAA8539552.1"/>
    <property type="molecule type" value="Genomic_DNA"/>
</dbReference>